<comment type="caution">
    <text evidence="3">The sequence shown here is derived from an EMBL/GenBank/DDBJ whole genome shotgun (WGS) entry which is preliminary data.</text>
</comment>
<gene>
    <name evidence="3" type="ORF">PFISCL1PPCAC_15976</name>
</gene>
<feature type="region of interest" description="Disordered" evidence="1">
    <location>
        <begin position="396"/>
        <end position="420"/>
    </location>
</feature>
<organism evidence="3 4">
    <name type="scientific">Pristionchus fissidentatus</name>
    <dbReference type="NCBI Taxonomy" id="1538716"/>
    <lineage>
        <taxon>Eukaryota</taxon>
        <taxon>Metazoa</taxon>
        <taxon>Ecdysozoa</taxon>
        <taxon>Nematoda</taxon>
        <taxon>Chromadorea</taxon>
        <taxon>Rhabditida</taxon>
        <taxon>Rhabditina</taxon>
        <taxon>Diplogasteromorpha</taxon>
        <taxon>Diplogasteroidea</taxon>
        <taxon>Neodiplogasteridae</taxon>
        <taxon>Pristionchus</taxon>
    </lineage>
</organism>
<evidence type="ECO:0000313" key="3">
    <source>
        <dbReference type="EMBL" id="GMT24679.1"/>
    </source>
</evidence>
<dbReference type="PROSITE" id="PS51029">
    <property type="entry name" value="MADF"/>
    <property type="match status" value="1"/>
</dbReference>
<feature type="compositionally biased region" description="Low complexity" evidence="1">
    <location>
        <begin position="211"/>
        <end position="224"/>
    </location>
</feature>
<accession>A0AAV5VYI0</accession>
<evidence type="ECO:0000256" key="1">
    <source>
        <dbReference type="SAM" id="MobiDB-lite"/>
    </source>
</evidence>
<dbReference type="InterPro" id="IPR006578">
    <property type="entry name" value="MADF-dom"/>
</dbReference>
<feature type="domain" description="MADF" evidence="2">
    <location>
        <begin position="302"/>
        <end position="392"/>
    </location>
</feature>
<proteinExistence type="predicted"/>
<reference evidence="3" key="1">
    <citation type="submission" date="2023-10" db="EMBL/GenBank/DDBJ databases">
        <title>Genome assembly of Pristionchus species.</title>
        <authorList>
            <person name="Yoshida K."/>
            <person name="Sommer R.J."/>
        </authorList>
    </citation>
    <scope>NUCLEOTIDE SEQUENCE</scope>
    <source>
        <strain evidence="3">RS5133</strain>
    </source>
</reference>
<dbReference type="AlphaFoldDB" id="A0AAV5VYI0"/>
<feature type="compositionally biased region" description="Polar residues" evidence="1">
    <location>
        <begin position="410"/>
        <end position="420"/>
    </location>
</feature>
<sequence length="549" mass="61517">MMDILAKAPPMRVQKDQLHATLNRRVLTKSQRCKWDDVTRGMFIALLRQSTRTVPSRTFPVECTIDGLRTIDIAVFKVVSQMMKGHDGFAEFDEYMALEKWAWLCTIYAKAKAVNKVGNPMVWRYSNSMDFLGDETSTTQPFVDLLTTDTFVMLCIAFDHDDNDKMIIAAFNSLAEHSSRRKTRRSIDCVVAAIKSEIEPPTKVQILEGAPSPSSVFPSMPSTSMEGGSNTRMTTRALARTSLASSTTLMGAFEVKQEELEEGEMRMVKEEKFERGEVEEEEMDFTESGANGPTWTKEMVDQVVEEVKQRHHCWDINHPDYRSTTKKRDAMTAVAGAINTTHGTTLTDKDLTVKWNHMRESFGKLVKKYSTSMVRPKGHFFEQMSFMLVSHQNGGDIHAPSPAGSEERNTTPTVTITEGPSQPLNLQQILKGFNGDTPTSTTLKQILEAGLLPLPTAAPQTNGHAHTNGFRNNSQQLLKERESRRLDKEISFLAGNAGNDSWGIFGRLVETSGRELNKASPSLAIKMQRALHEVMHDYRLEAANMGLKL</sequence>
<feature type="region of interest" description="Disordered" evidence="1">
    <location>
        <begin position="211"/>
        <end position="230"/>
    </location>
</feature>
<dbReference type="Pfam" id="PF10545">
    <property type="entry name" value="MADF_DNA_bdg"/>
    <property type="match status" value="1"/>
</dbReference>
<dbReference type="EMBL" id="BTSY01000004">
    <property type="protein sequence ID" value="GMT24679.1"/>
    <property type="molecule type" value="Genomic_DNA"/>
</dbReference>
<dbReference type="SMART" id="SM00595">
    <property type="entry name" value="MADF"/>
    <property type="match status" value="1"/>
</dbReference>
<name>A0AAV5VYI0_9BILA</name>
<keyword evidence="4" id="KW-1185">Reference proteome</keyword>
<feature type="region of interest" description="Disordered" evidence="1">
    <location>
        <begin position="274"/>
        <end position="294"/>
    </location>
</feature>
<evidence type="ECO:0000259" key="2">
    <source>
        <dbReference type="PROSITE" id="PS51029"/>
    </source>
</evidence>
<protein>
    <recommendedName>
        <fullName evidence="2">MADF domain-containing protein</fullName>
    </recommendedName>
</protein>
<evidence type="ECO:0000313" key="4">
    <source>
        <dbReference type="Proteomes" id="UP001432322"/>
    </source>
</evidence>
<dbReference type="InterPro" id="IPR039353">
    <property type="entry name" value="TF_Adf1"/>
</dbReference>
<dbReference type="Proteomes" id="UP001432322">
    <property type="component" value="Unassembled WGS sequence"/>
</dbReference>
<dbReference type="PANTHER" id="PTHR12243:SF67">
    <property type="entry name" value="COREPRESSOR OF PANGOLIN, ISOFORM A-RELATED"/>
    <property type="match status" value="1"/>
</dbReference>
<dbReference type="PANTHER" id="PTHR12243">
    <property type="entry name" value="MADF DOMAIN TRANSCRIPTION FACTOR"/>
    <property type="match status" value="1"/>
</dbReference>